<evidence type="ECO:0008006" key="3">
    <source>
        <dbReference type="Google" id="ProtNLM"/>
    </source>
</evidence>
<protein>
    <recommendedName>
        <fullName evidence="3">TubC N-terminal docking domain-containing protein</fullName>
    </recommendedName>
</protein>
<dbReference type="InterPro" id="IPR044894">
    <property type="entry name" value="TubC_N_sf"/>
</dbReference>
<evidence type="ECO:0000313" key="1">
    <source>
        <dbReference type="EMBL" id="SFN53843.1"/>
    </source>
</evidence>
<dbReference type="Gene3D" id="1.10.10.1830">
    <property type="entry name" value="Non-ribosomal peptide synthase, adenylation domain"/>
    <property type="match status" value="1"/>
</dbReference>
<reference evidence="1 2" key="1">
    <citation type="submission" date="2016-10" db="EMBL/GenBank/DDBJ databases">
        <authorList>
            <person name="de Groot N.N."/>
        </authorList>
    </citation>
    <scope>NUCLEOTIDE SEQUENCE [LARGE SCALE GENOMIC DNA]</scope>
    <source>
        <strain evidence="1 2">CGMCC 1.7659</strain>
    </source>
</reference>
<dbReference type="STRING" id="578942.SAMN05216289_12912"/>
<keyword evidence="2" id="KW-1185">Reference proteome</keyword>
<dbReference type="EMBL" id="FOVF01000029">
    <property type="protein sequence ID" value="SFN53843.1"/>
    <property type="molecule type" value="Genomic_DNA"/>
</dbReference>
<organism evidence="1 2">
    <name type="scientific">Dokdonella immobilis</name>
    <dbReference type="NCBI Taxonomy" id="578942"/>
    <lineage>
        <taxon>Bacteria</taxon>
        <taxon>Pseudomonadati</taxon>
        <taxon>Pseudomonadota</taxon>
        <taxon>Gammaproteobacteria</taxon>
        <taxon>Lysobacterales</taxon>
        <taxon>Rhodanobacteraceae</taxon>
        <taxon>Dokdonella</taxon>
    </lineage>
</organism>
<proteinExistence type="predicted"/>
<sequence>MNAVDSLLADLQQHHVRIERRGDRIHMRAPRRPPDDLRARVRELKPALLAVLPDARVVRTVVKYRLRGGCPRSWCTAIGTRTREEVIEELHRLHGPTVEVLP</sequence>
<dbReference type="RefSeq" id="WP_092409751.1">
    <property type="nucleotide sequence ID" value="NZ_FOVF01000029.1"/>
</dbReference>
<dbReference type="Proteomes" id="UP000198575">
    <property type="component" value="Unassembled WGS sequence"/>
</dbReference>
<gene>
    <name evidence="1" type="ORF">SAMN05216289_12912</name>
</gene>
<dbReference type="AlphaFoldDB" id="A0A1I4ZUV7"/>
<evidence type="ECO:0000313" key="2">
    <source>
        <dbReference type="Proteomes" id="UP000198575"/>
    </source>
</evidence>
<name>A0A1I4ZUV7_9GAMM</name>
<accession>A0A1I4ZUV7</accession>